<feature type="transmembrane region" description="Helical" evidence="8">
    <location>
        <begin position="47"/>
        <end position="68"/>
    </location>
</feature>
<evidence type="ECO:0000256" key="7">
    <source>
        <dbReference type="SAM" id="MobiDB-lite"/>
    </source>
</evidence>
<evidence type="ECO:0000256" key="2">
    <source>
        <dbReference type="ARBA" id="ARBA00022692"/>
    </source>
</evidence>
<dbReference type="Proteomes" id="UP000241895">
    <property type="component" value="Unassembled WGS sequence"/>
</dbReference>
<dbReference type="InterPro" id="IPR027417">
    <property type="entry name" value="P-loop_NTPase"/>
</dbReference>
<evidence type="ECO:0000313" key="11">
    <source>
        <dbReference type="EMBL" id="PTL88998.1"/>
    </source>
</evidence>
<dbReference type="InterPro" id="IPR017871">
    <property type="entry name" value="ABC_transporter-like_CS"/>
</dbReference>
<proteinExistence type="predicted"/>
<accession>A0ABX5IWD6</accession>
<keyword evidence="2 8" id="KW-0812">Transmembrane</keyword>
<dbReference type="PROSITE" id="PS50893">
    <property type="entry name" value="ABC_TRANSPORTER_2"/>
    <property type="match status" value="1"/>
</dbReference>
<dbReference type="SMART" id="SM00382">
    <property type="entry name" value="AAA"/>
    <property type="match status" value="1"/>
</dbReference>
<feature type="transmembrane region" description="Helical" evidence="8">
    <location>
        <begin position="88"/>
        <end position="109"/>
    </location>
</feature>
<name>A0ABX5IWD6_9GAMM</name>
<evidence type="ECO:0000259" key="10">
    <source>
        <dbReference type="PROSITE" id="PS50929"/>
    </source>
</evidence>
<dbReference type="PROSITE" id="PS00211">
    <property type="entry name" value="ABC_TRANSPORTER_1"/>
    <property type="match status" value="1"/>
</dbReference>
<dbReference type="InterPro" id="IPR036640">
    <property type="entry name" value="ABC1_TM_sf"/>
</dbReference>
<evidence type="ECO:0000259" key="9">
    <source>
        <dbReference type="PROSITE" id="PS50893"/>
    </source>
</evidence>
<dbReference type="InterPro" id="IPR011527">
    <property type="entry name" value="ABC1_TM_dom"/>
</dbReference>
<sequence length="600" mass="63973">MTKSSGAESSRPESSRSESSRSESSRGEATRARRWLDQHTGAQRRPLTLAAAFAVLAGLAGVVQWVLLAKVLVLAIEGERSLSQLWPWLVSLLGLLGLRAGAGFAQECLAQRASQRLRRAVRHELLEHLFALGPVRAGRHHSAGLAHRLVEQVEALDAYTSRFWVQLRVVMVVPLVIFAIIAWHNWLAALLLAITAPLIPLFMALVGMGAESLNRDQFAAVTRLSGHFVDRVRGIATIRLFGADDRVTDEVAQVADDYRRRTLKPLRLAFLSSAVLEFFSSVAIAALAIYIGFGLLGDLPLEVADSLTLASGLTILLLAPEFFQPLRTLSQHYHDRASALAAAQALTELLDEPIDPSRVSPVSAPGATESPASSVLSGGQLVRLEGACLDHPGRGRVLGPLDFRVDAGEVVVISGPSGAGKSSLLAMLAGFVGPGEGSRQSAPGIAFAWMDQRPLLIQGSLADNLRLTAPNAGDDDLRTALEQAGLEPLVAALPEGLDTRIGENGLGLSGGQAQRLALARVFLSDAALVLLDEPTASLDRETEAVLIRGFRRLAGQGRALVIASHHPAILAMGDRRVELLDGRVTASGREQQEVAHGVVD</sequence>
<keyword evidence="5 8" id="KW-1133">Transmembrane helix</keyword>
<dbReference type="RefSeq" id="WP_108133770.1">
    <property type="nucleotide sequence ID" value="NZ_PXNS01000018.1"/>
</dbReference>
<keyword evidence="6 8" id="KW-0472">Membrane</keyword>
<evidence type="ECO:0000256" key="6">
    <source>
        <dbReference type="ARBA" id="ARBA00023136"/>
    </source>
</evidence>
<evidence type="ECO:0000256" key="3">
    <source>
        <dbReference type="ARBA" id="ARBA00022741"/>
    </source>
</evidence>
<evidence type="ECO:0000256" key="8">
    <source>
        <dbReference type="SAM" id="Phobius"/>
    </source>
</evidence>
<evidence type="ECO:0000313" key="12">
    <source>
        <dbReference type="Proteomes" id="UP000241895"/>
    </source>
</evidence>
<dbReference type="NCBIfam" id="TIGR02857">
    <property type="entry name" value="CydD"/>
    <property type="match status" value="1"/>
</dbReference>
<dbReference type="PANTHER" id="PTHR24221">
    <property type="entry name" value="ATP-BINDING CASSETTE SUB-FAMILY B"/>
    <property type="match status" value="1"/>
</dbReference>
<feature type="domain" description="ABC transporter" evidence="9">
    <location>
        <begin position="382"/>
        <end position="599"/>
    </location>
</feature>
<dbReference type="EMBL" id="PXNS01000018">
    <property type="protein sequence ID" value="PTL88998.1"/>
    <property type="molecule type" value="Genomic_DNA"/>
</dbReference>
<feature type="domain" description="ABC transmembrane type-1" evidence="10">
    <location>
        <begin position="49"/>
        <end position="338"/>
    </location>
</feature>
<dbReference type="SUPFAM" id="SSF52540">
    <property type="entry name" value="P-loop containing nucleoside triphosphate hydrolases"/>
    <property type="match status" value="1"/>
</dbReference>
<dbReference type="InterPro" id="IPR003439">
    <property type="entry name" value="ABC_transporter-like_ATP-bd"/>
</dbReference>
<gene>
    <name evidence="11" type="primary">cydD</name>
    <name evidence="11" type="ORF">C6W88_20025</name>
</gene>
<dbReference type="Gene3D" id="3.40.50.300">
    <property type="entry name" value="P-loop containing nucleotide triphosphate hydrolases"/>
    <property type="match status" value="1"/>
</dbReference>
<comment type="subcellular location">
    <subcellularLocation>
        <location evidence="1">Cell membrane</location>
        <topology evidence="1">Multi-pass membrane protein</topology>
    </subcellularLocation>
</comment>
<protein>
    <submittedName>
        <fullName evidence="11">Thiol reductant ABC exporter subunit CydD</fullName>
    </submittedName>
</protein>
<dbReference type="Gene3D" id="1.20.1560.10">
    <property type="entry name" value="ABC transporter type 1, transmembrane domain"/>
    <property type="match status" value="1"/>
</dbReference>
<feature type="transmembrane region" description="Helical" evidence="8">
    <location>
        <begin position="165"/>
        <end position="183"/>
    </location>
</feature>
<dbReference type="PANTHER" id="PTHR24221:SF654">
    <property type="entry name" value="ATP-BINDING CASSETTE SUB-FAMILY B MEMBER 6"/>
    <property type="match status" value="1"/>
</dbReference>
<keyword evidence="3" id="KW-0547">Nucleotide-binding</keyword>
<feature type="transmembrane region" description="Helical" evidence="8">
    <location>
        <begin position="189"/>
        <end position="208"/>
    </location>
</feature>
<dbReference type="InterPro" id="IPR039421">
    <property type="entry name" value="Type_1_exporter"/>
</dbReference>
<comment type="caution">
    <text evidence="11">The sequence shown here is derived from an EMBL/GenBank/DDBJ whole genome shotgun (WGS) entry which is preliminary data.</text>
</comment>
<evidence type="ECO:0000256" key="1">
    <source>
        <dbReference type="ARBA" id="ARBA00004651"/>
    </source>
</evidence>
<feature type="region of interest" description="Disordered" evidence="7">
    <location>
        <begin position="1"/>
        <end position="33"/>
    </location>
</feature>
<keyword evidence="12" id="KW-1185">Reference proteome</keyword>
<dbReference type="Pfam" id="PF00664">
    <property type="entry name" value="ABC_membrane"/>
    <property type="match status" value="1"/>
</dbReference>
<feature type="compositionally biased region" description="Basic and acidic residues" evidence="7">
    <location>
        <begin position="10"/>
        <end position="33"/>
    </location>
</feature>
<reference evidence="11 12" key="1">
    <citation type="submission" date="2018-03" db="EMBL/GenBank/DDBJ databases">
        <authorList>
            <person name="Zhou J."/>
            <person name="Li X."/>
            <person name="Xue M."/>
            <person name="Yin J."/>
        </authorList>
    </citation>
    <scope>NUCLEOTIDE SEQUENCE [LARGE SCALE GENOMIC DNA]</scope>
    <source>
        <strain evidence="11 12">SYSU ZJ2214</strain>
    </source>
</reference>
<dbReference type="InterPro" id="IPR014216">
    <property type="entry name" value="ABC_transptr_CydD"/>
</dbReference>
<dbReference type="PROSITE" id="PS50929">
    <property type="entry name" value="ABC_TM1F"/>
    <property type="match status" value="1"/>
</dbReference>
<dbReference type="SUPFAM" id="SSF90123">
    <property type="entry name" value="ABC transporter transmembrane region"/>
    <property type="match status" value="1"/>
</dbReference>
<evidence type="ECO:0000256" key="5">
    <source>
        <dbReference type="ARBA" id="ARBA00022989"/>
    </source>
</evidence>
<dbReference type="CDD" id="cd18584">
    <property type="entry name" value="ABC_6TM_AarD_CydD"/>
    <property type="match status" value="1"/>
</dbReference>
<dbReference type="InterPro" id="IPR003593">
    <property type="entry name" value="AAA+_ATPase"/>
</dbReference>
<feature type="transmembrane region" description="Helical" evidence="8">
    <location>
        <begin position="268"/>
        <end position="291"/>
    </location>
</feature>
<evidence type="ECO:0000256" key="4">
    <source>
        <dbReference type="ARBA" id="ARBA00022840"/>
    </source>
</evidence>
<keyword evidence="4" id="KW-0067">ATP-binding</keyword>
<dbReference type="Pfam" id="PF00005">
    <property type="entry name" value="ABC_tran"/>
    <property type="match status" value="1"/>
</dbReference>
<organism evidence="11 12">
    <name type="scientific">Halomonas litopenaei</name>
    <dbReference type="NCBI Taxonomy" id="2109328"/>
    <lineage>
        <taxon>Bacteria</taxon>
        <taxon>Pseudomonadati</taxon>
        <taxon>Pseudomonadota</taxon>
        <taxon>Gammaproteobacteria</taxon>
        <taxon>Oceanospirillales</taxon>
        <taxon>Halomonadaceae</taxon>
        <taxon>Halomonas</taxon>
    </lineage>
</organism>